<dbReference type="Proteomes" id="UP000238274">
    <property type="component" value="Unassembled WGS sequence"/>
</dbReference>
<feature type="region of interest" description="Disordered" evidence="1">
    <location>
        <begin position="47"/>
        <end position="106"/>
    </location>
</feature>
<sequence length="668" mass="75250">MNDIITSFSIIITIPSHYYCYLISQPIPLEMSFPPHQWQTQQINNWPSQASQGSQHPPPGIQEELQSPPPRFSNHGNCQPQGVQDPAGFNYQFNNLPPGINNSTSDFQNQHAVFENQSLGFQNQSFGSQNPPFAAQHHPFAFPNQPVGIQNQNCQMAFQNQPVGFQNQPPGRSQQLPVHYTMLTESPLRHSPQSILVQCSAPPAERSTAAPNANKRLGSPISAPNVEVNKTVKRRQLHQTTIPPLSPPSDKEDQEEDEEQESDIRDDSEQDIDLNQFTFNGQSATDRACNRNDSSLPSQSTTLSSEPATHLSNSESISDSRVDCQITSFTSESALHDEVDRQPSSLNSATVLNNEVDCQSPKINSESMSDSRVNRQLSSFTSEPVLDNEVNHDLLQSMFKLNKDQQKLAHDMMKLSKVNREGAMYYLLASLKSNNDAPEKFDFKDPVKNDIKLFIQTSLWECMVGTYSLENDPESDVLIPNSLIRMTIKFIADKPEHYKKAHLPPGFLAGESGATKKVRELTSSLFKSTTCINLMLLCNDLNTFHDRLHKDFNKETKVQAHVMTRFGYLRLETARYVKQGPQVTGAQWVEVDRWLRHLDKQSADYRIAWAALIITRDKHYFGSGDKKETDLPTNISYLPTEKEINSQMAKNRGHPHQPLDSSLHAEQG</sequence>
<evidence type="ECO:0000256" key="1">
    <source>
        <dbReference type="SAM" id="MobiDB-lite"/>
    </source>
</evidence>
<accession>A0A2S4W2I0</accession>
<evidence type="ECO:0000313" key="3">
    <source>
        <dbReference type="Proteomes" id="UP000238274"/>
    </source>
</evidence>
<feature type="region of interest" description="Disordered" evidence="1">
    <location>
        <begin position="201"/>
        <end position="319"/>
    </location>
</feature>
<proteinExistence type="predicted"/>
<reference evidence="3" key="2">
    <citation type="journal article" date="2018" name="BMC Genomics">
        <title>Genomic insights into host adaptation between the wheat stripe rust pathogen (Puccinia striiformis f. sp. tritici) and the barley stripe rust pathogen (Puccinia striiformis f. sp. hordei).</title>
        <authorList>
            <person name="Xia C."/>
            <person name="Wang M."/>
            <person name="Yin C."/>
            <person name="Cornejo O.E."/>
            <person name="Hulbert S.H."/>
            <person name="Chen X."/>
        </authorList>
    </citation>
    <scope>NUCLEOTIDE SEQUENCE [LARGE SCALE GENOMIC DNA]</scope>
    <source>
        <strain evidence="3">93TX-2</strain>
    </source>
</reference>
<gene>
    <name evidence="2" type="ORF">PSHT_06887</name>
</gene>
<evidence type="ECO:0000313" key="2">
    <source>
        <dbReference type="EMBL" id="POW15992.1"/>
    </source>
</evidence>
<reference evidence="3" key="3">
    <citation type="journal article" date="2018" name="Mol. Plant Microbe Interact.">
        <title>Genome sequence resources for the wheat stripe rust pathogen (Puccinia striiformis f. sp. tritici) and the barley stripe rust pathogen (Puccinia striiformis f. sp. hordei).</title>
        <authorList>
            <person name="Xia C."/>
            <person name="Wang M."/>
            <person name="Yin C."/>
            <person name="Cornejo O.E."/>
            <person name="Hulbert S.H."/>
            <person name="Chen X."/>
        </authorList>
    </citation>
    <scope>NUCLEOTIDE SEQUENCE [LARGE SCALE GENOMIC DNA]</scope>
    <source>
        <strain evidence="3">93TX-2</strain>
    </source>
</reference>
<reference evidence="2 3" key="1">
    <citation type="submission" date="2017-12" db="EMBL/GenBank/DDBJ databases">
        <title>Gene loss provides genomic basis for host adaptation in cereal stripe rust fungi.</title>
        <authorList>
            <person name="Xia C."/>
        </authorList>
    </citation>
    <scope>NUCLEOTIDE SEQUENCE [LARGE SCALE GENOMIC DNA]</scope>
    <source>
        <strain evidence="2 3">93TX-2</strain>
    </source>
</reference>
<comment type="caution">
    <text evidence="2">The sequence shown here is derived from an EMBL/GenBank/DDBJ whole genome shotgun (WGS) entry which is preliminary data.</text>
</comment>
<dbReference type="AlphaFoldDB" id="A0A2S4W2I0"/>
<feature type="compositionally biased region" description="Low complexity" evidence="1">
    <location>
        <begin position="294"/>
        <end position="305"/>
    </location>
</feature>
<dbReference type="EMBL" id="PKSM01000082">
    <property type="protein sequence ID" value="POW15992.1"/>
    <property type="molecule type" value="Genomic_DNA"/>
</dbReference>
<protein>
    <submittedName>
        <fullName evidence="2">Uncharacterized protein</fullName>
    </submittedName>
</protein>
<feature type="compositionally biased region" description="Polar residues" evidence="1">
    <location>
        <begin position="306"/>
        <end position="319"/>
    </location>
</feature>
<organism evidence="2 3">
    <name type="scientific">Puccinia striiformis</name>
    <dbReference type="NCBI Taxonomy" id="27350"/>
    <lineage>
        <taxon>Eukaryota</taxon>
        <taxon>Fungi</taxon>
        <taxon>Dikarya</taxon>
        <taxon>Basidiomycota</taxon>
        <taxon>Pucciniomycotina</taxon>
        <taxon>Pucciniomycetes</taxon>
        <taxon>Pucciniales</taxon>
        <taxon>Pucciniaceae</taxon>
        <taxon>Puccinia</taxon>
    </lineage>
</organism>
<dbReference type="VEuPathDB" id="FungiDB:PSHT_06887"/>
<keyword evidence="3" id="KW-1185">Reference proteome</keyword>
<name>A0A2S4W2I0_9BASI</name>
<dbReference type="VEuPathDB" id="FungiDB:PSTT_15008"/>
<feature type="compositionally biased region" description="Acidic residues" evidence="1">
    <location>
        <begin position="252"/>
        <end position="261"/>
    </location>
</feature>
<feature type="compositionally biased region" description="Polar residues" evidence="1">
    <location>
        <begin position="275"/>
        <end position="285"/>
    </location>
</feature>
<feature type="region of interest" description="Disordered" evidence="1">
    <location>
        <begin position="644"/>
        <end position="668"/>
    </location>
</feature>
<feature type="compositionally biased region" description="Polar residues" evidence="1">
    <location>
        <begin position="91"/>
        <end position="106"/>
    </location>
</feature>